<dbReference type="CDD" id="cd05466">
    <property type="entry name" value="PBP2_LTTR_substrate"/>
    <property type="match status" value="1"/>
</dbReference>
<reference evidence="8" key="1">
    <citation type="submission" date="2020-05" db="EMBL/GenBank/DDBJ databases">
        <authorList>
            <person name="Chiriac C."/>
            <person name="Salcher M."/>
            <person name="Ghai R."/>
            <person name="Kavagutti S V."/>
        </authorList>
    </citation>
    <scope>NUCLEOTIDE SEQUENCE</scope>
</reference>
<dbReference type="EMBL" id="CAEZYF010000018">
    <property type="protein sequence ID" value="CAB4735374.1"/>
    <property type="molecule type" value="Genomic_DNA"/>
</dbReference>
<dbReference type="InterPro" id="IPR005119">
    <property type="entry name" value="LysR_subst-bd"/>
</dbReference>
<sequence>MDDTLPTLSTAQLSYLVAITRHRTWAEAASSLHVTPSALSQGIAELERRLGVPLFATDGRRRVPHDYTATMAECAERVLADLDQVTRWLRAVGSGQVGKLRVGMIDIAAVHHCPDAVREFRRAHPKLDVGFTVAPTGELLDRLERNQLDVAVCVDPEGVGPFDATPLLSDALAVYAPPGVTAVGPPSQWGPWLLFPAESRTRTAINRRLRAIGAPLVVEMESHQPEVLVEMVRLGLGWTVLPTAQAEHGAHGLARAMAEPLLTRTISAVTRRGGALHPAVAPFIAALSA</sequence>
<keyword evidence="2" id="KW-0805">Transcription regulation</keyword>
<evidence type="ECO:0000313" key="6">
    <source>
        <dbReference type="EMBL" id="CAB4364648.1"/>
    </source>
</evidence>
<dbReference type="EMBL" id="CAESGF010000016">
    <property type="protein sequence ID" value="CAB4364648.1"/>
    <property type="molecule type" value="Genomic_DNA"/>
</dbReference>
<evidence type="ECO:0000313" key="9">
    <source>
        <dbReference type="EMBL" id="CAB4846560.1"/>
    </source>
</evidence>
<dbReference type="PANTHER" id="PTHR30126">
    <property type="entry name" value="HTH-TYPE TRANSCRIPTIONAL REGULATOR"/>
    <property type="match status" value="1"/>
</dbReference>
<dbReference type="EMBL" id="CAFBOL010000019">
    <property type="protein sequence ID" value="CAB4984145.1"/>
    <property type="molecule type" value="Genomic_DNA"/>
</dbReference>
<dbReference type="GO" id="GO:0000976">
    <property type="term" value="F:transcription cis-regulatory region binding"/>
    <property type="evidence" value="ECO:0007669"/>
    <property type="project" value="TreeGrafter"/>
</dbReference>
<feature type="domain" description="HTH lysR-type" evidence="5">
    <location>
        <begin position="8"/>
        <end position="65"/>
    </location>
</feature>
<dbReference type="Gene3D" id="1.10.10.10">
    <property type="entry name" value="Winged helix-like DNA-binding domain superfamily/Winged helix DNA-binding domain"/>
    <property type="match status" value="1"/>
</dbReference>
<dbReference type="EMBL" id="CAFBIY010000008">
    <property type="protein sequence ID" value="CAB4846560.1"/>
    <property type="molecule type" value="Genomic_DNA"/>
</dbReference>
<evidence type="ECO:0000256" key="1">
    <source>
        <dbReference type="ARBA" id="ARBA00009437"/>
    </source>
</evidence>
<dbReference type="SUPFAM" id="SSF46785">
    <property type="entry name" value="Winged helix' DNA-binding domain"/>
    <property type="match status" value="1"/>
</dbReference>
<dbReference type="InterPro" id="IPR036390">
    <property type="entry name" value="WH_DNA-bd_sf"/>
</dbReference>
<comment type="similarity">
    <text evidence="1">Belongs to the LysR transcriptional regulatory family.</text>
</comment>
<accession>A0A6J6Z5E2</accession>
<dbReference type="InterPro" id="IPR036388">
    <property type="entry name" value="WH-like_DNA-bd_sf"/>
</dbReference>
<dbReference type="PANTHER" id="PTHR30126:SF40">
    <property type="entry name" value="HTH-TYPE TRANSCRIPTIONAL REGULATOR GLTR"/>
    <property type="match status" value="1"/>
</dbReference>
<evidence type="ECO:0000256" key="4">
    <source>
        <dbReference type="ARBA" id="ARBA00023163"/>
    </source>
</evidence>
<keyword evidence="4" id="KW-0804">Transcription</keyword>
<evidence type="ECO:0000256" key="3">
    <source>
        <dbReference type="ARBA" id="ARBA00023125"/>
    </source>
</evidence>
<dbReference type="SUPFAM" id="SSF53850">
    <property type="entry name" value="Periplasmic binding protein-like II"/>
    <property type="match status" value="1"/>
</dbReference>
<protein>
    <submittedName>
        <fullName evidence="8">Unannotated protein</fullName>
    </submittedName>
</protein>
<name>A0A6J6Z5E2_9ZZZZ</name>
<evidence type="ECO:0000313" key="8">
    <source>
        <dbReference type="EMBL" id="CAB4815663.1"/>
    </source>
</evidence>
<dbReference type="Gene3D" id="3.40.190.290">
    <property type="match status" value="1"/>
</dbReference>
<organism evidence="8">
    <name type="scientific">freshwater metagenome</name>
    <dbReference type="NCBI Taxonomy" id="449393"/>
    <lineage>
        <taxon>unclassified sequences</taxon>
        <taxon>metagenomes</taxon>
        <taxon>ecological metagenomes</taxon>
    </lineage>
</organism>
<dbReference type="GO" id="GO:0003700">
    <property type="term" value="F:DNA-binding transcription factor activity"/>
    <property type="evidence" value="ECO:0007669"/>
    <property type="project" value="InterPro"/>
</dbReference>
<dbReference type="EMBL" id="CAFBMT010000013">
    <property type="protein sequence ID" value="CAB4942091.1"/>
    <property type="molecule type" value="Genomic_DNA"/>
</dbReference>
<evidence type="ECO:0000313" key="11">
    <source>
        <dbReference type="EMBL" id="CAB4984145.1"/>
    </source>
</evidence>
<evidence type="ECO:0000313" key="7">
    <source>
        <dbReference type="EMBL" id="CAB4735374.1"/>
    </source>
</evidence>
<gene>
    <name evidence="7" type="ORF">UFOPK2656_02495</name>
    <name evidence="8" type="ORF">UFOPK3099_01046</name>
    <name evidence="9" type="ORF">UFOPK3267_00265</name>
    <name evidence="10" type="ORF">UFOPK3651_02246</name>
    <name evidence="11" type="ORF">UFOPK3931_01003</name>
    <name evidence="6" type="ORF">UFOPK4189_02406</name>
</gene>
<dbReference type="InterPro" id="IPR000847">
    <property type="entry name" value="LysR_HTH_N"/>
</dbReference>
<dbReference type="EMBL" id="CAFAAV010000064">
    <property type="protein sequence ID" value="CAB4815663.1"/>
    <property type="molecule type" value="Genomic_DNA"/>
</dbReference>
<dbReference type="PROSITE" id="PS50931">
    <property type="entry name" value="HTH_LYSR"/>
    <property type="match status" value="1"/>
</dbReference>
<dbReference type="AlphaFoldDB" id="A0A6J6Z5E2"/>
<evidence type="ECO:0000256" key="2">
    <source>
        <dbReference type="ARBA" id="ARBA00023015"/>
    </source>
</evidence>
<proteinExistence type="inferred from homology"/>
<keyword evidence="3" id="KW-0238">DNA-binding</keyword>
<dbReference type="Pfam" id="PF00126">
    <property type="entry name" value="HTH_1"/>
    <property type="match status" value="1"/>
</dbReference>
<evidence type="ECO:0000259" key="5">
    <source>
        <dbReference type="PROSITE" id="PS50931"/>
    </source>
</evidence>
<evidence type="ECO:0000313" key="10">
    <source>
        <dbReference type="EMBL" id="CAB4942091.1"/>
    </source>
</evidence>
<dbReference type="Pfam" id="PF03466">
    <property type="entry name" value="LysR_substrate"/>
    <property type="match status" value="1"/>
</dbReference>